<dbReference type="InterPro" id="IPR015422">
    <property type="entry name" value="PyrdxlP-dep_Trfase_small"/>
</dbReference>
<dbReference type="Pfam" id="PF00155">
    <property type="entry name" value="Aminotran_1_2"/>
    <property type="match status" value="1"/>
</dbReference>
<proteinExistence type="predicted"/>
<protein>
    <recommendedName>
        <fullName evidence="1">Aminotransferase class I/classII large domain-containing protein</fullName>
    </recommendedName>
</protein>
<dbReference type="OrthoDB" id="7042322at2759"/>
<dbReference type="Proteomes" id="UP000662466">
    <property type="component" value="Unassembled WGS sequence"/>
</dbReference>
<dbReference type="InterPro" id="IPR015421">
    <property type="entry name" value="PyrdxlP-dep_Trfase_major"/>
</dbReference>
<dbReference type="FunFam" id="3.40.640.10:FF:000080">
    <property type="entry name" value="Aminotransferase, putative"/>
    <property type="match status" value="1"/>
</dbReference>
<dbReference type="AlphaFoldDB" id="A0A8H6Q497"/>
<dbReference type="PANTHER" id="PTHR42858:SF1">
    <property type="entry name" value="LD15494P"/>
    <property type="match status" value="1"/>
</dbReference>
<evidence type="ECO:0000313" key="2">
    <source>
        <dbReference type="EMBL" id="KAF7125692.1"/>
    </source>
</evidence>
<accession>A0A8H6Q497</accession>
<dbReference type="Proteomes" id="UP000630445">
    <property type="component" value="Unassembled WGS sequence"/>
</dbReference>
<name>A0A8H6Q497_9EURO</name>
<dbReference type="InterPro" id="IPR015424">
    <property type="entry name" value="PyrdxlP-dep_Trfase"/>
</dbReference>
<dbReference type="CDD" id="cd00609">
    <property type="entry name" value="AAT_like"/>
    <property type="match status" value="1"/>
</dbReference>
<evidence type="ECO:0000313" key="4">
    <source>
        <dbReference type="Proteomes" id="UP000630445"/>
    </source>
</evidence>
<evidence type="ECO:0000313" key="5">
    <source>
        <dbReference type="Proteomes" id="UP000662466"/>
    </source>
</evidence>
<sequence>MGVVPAEEPIDLFKGWPNPALLPTTALARASATVLSTPSIWAPALLYGPDDGYLPLRKSIAEWLTHFYKTRDPVGFDRICITGGASQNLACIFQVFTDPSYTRHVWMLAPAYHLASRMVDDAGFAGRIRAVPQDDSGLDLGYLRREMEAAERKANEEQRFEPKHKPPRPWAKIYKHLIYATPTFSNPTTRTMSLSDREKLVQLAREFDALIVTDDVYDFLQWSGDPDRPLAAPDKARVPRLVDIDRYLNGGPPDEWGNVVSNGSFSKLIGPGMRTGWAEGTAKFAYGLSQAGSSRSGGAPSQMASTIIAQLLANGAFQSHLTEVLQPAYARRYHRMMSAIRKHLLPLGVVLPYSSEIVGGYFIWVRLPSPLRARDIVQLALEKQKITVAAGEIFQVPGDSVDRGNDFHDFLRLCFAWAEEDSLAEGVRRLGCAIRDALVEPTAFSTYP</sequence>
<dbReference type="EMBL" id="JACBAD010001971">
    <property type="protein sequence ID" value="KAF7125692.1"/>
    <property type="molecule type" value="Genomic_DNA"/>
</dbReference>
<evidence type="ECO:0000259" key="1">
    <source>
        <dbReference type="Pfam" id="PF00155"/>
    </source>
</evidence>
<dbReference type="Gene3D" id="3.40.640.10">
    <property type="entry name" value="Type I PLP-dependent aspartate aminotransferase-like (Major domain)"/>
    <property type="match status" value="1"/>
</dbReference>
<dbReference type="PANTHER" id="PTHR42858">
    <property type="entry name" value="AMINOTRANSFERASE"/>
    <property type="match status" value="1"/>
</dbReference>
<comment type="caution">
    <text evidence="3">The sequence shown here is derived from an EMBL/GenBank/DDBJ whole genome shotgun (WGS) entry which is preliminary data.</text>
</comment>
<gene>
    <name evidence="2" type="ORF">CNMCM5793_001985</name>
    <name evidence="3" type="ORF">CNMCM6106_001585</name>
</gene>
<evidence type="ECO:0000313" key="3">
    <source>
        <dbReference type="EMBL" id="KAF7165427.1"/>
    </source>
</evidence>
<dbReference type="SUPFAM" id="SSF53383">
    <property type="entry name" value="PLP-dependent transferases"/>
    <property type="match status" value="1"/>
</dbReference>
<dbReference type="Gene3D" id="3.90.1150.10">
    <property type="entry name" value="Aspartate Aminotransferase, domain 1"/>
    <property type="match status" value="1"/>
</dbReference>
<reference evidence="3" key="1">
    <citation type="submission" date="2020-06" db="EMBL/GenBank/DDBJ databases">
        <title>Draft genome sequences of strains closely related to Aspergillus parafelis and Aspergillus hiratsukae.</title>
        <authorList>
            <person name="Dos Santos R.A.C."/>
            <person name="Rivero-Menendez O."/>
            <person name="Steenwyk J.L."/>
            <person name="Mead M.E."/>
            <person name="Goldman G.H."/>
            <person name="Alastruey-Izquierdo A."/>
            <person name="Rokas A."/>
        </authorList>
    </citation>
    <scope>NUCLEOTIDE SEQUENCE</scope>
    <source>
        <strain evidence="2">CNM-CM5793</strain>
        <strain evidence="3">CNM-CM6106</strain>
    </source>
</reference>
<dbReference type="InterPro" id="IPR004839">
    <property type="entry name" value="Aminotransferase_I/II_large"/>
</dbReference>
<organism evidence="3 5">
    <name type="scientific">Aspergillus hiratsukae</name>
    <dbReference type="NCBI Taxonomy" id="1194566"/>
    <lineage>
        <taxon>Eukaryota</taxon>
        <taxon>Fungi</taxon>
        <taxon>Dikarya</taxon>
        <taxon>Ascomycota</taxon>
        <taxon>Pezizomycotina</taxon>
        <taxon>Eurotiomycetes</taxon>
        <taxon>Eurotiomycetidae</taxon>
        <taxon>Eurotiales</taxon>
        <taxon>Aspergillaceae</taxon>
        <taxon>Aspergillus</taxon>
        <taxon>Aspergillus subgen. Fumigati</taxon>
    </lineage>
</organism>
<dbReference type="GO" id="GO:0030170">
    <property type="term" value="F:pyridoxal phosphate binding"/>
    <property type="evidence" value="ECO:0007669"/>
    <property type="project" value="InterPro"/>
</dbReference>
<dbReference type="FunFam" id="3.90.1150.10:FF:000088">
    <property type="entry name" value="Aminotransferase, putative"/>
    <property type="match status" value="1"/>
</dbReference>
<keyword evidence="4" id="KW-1185">Reference proteome</keyword>
<feature type="domain" description="Aminotransferase class I/classII large" evidence="1">
    <location>
        <begin position="45"/>
        <end position="430"/>
    </location>
</feature>
<dbReference type="GO" id="GO:0047536">
    <property type="term" value="F:2-aminoadipate transaminase activity"/>
    <property type="evidence" value="ECO:0007669"/>
    <property type="project" value="TreeGrafter"/>
</dbReference>
<dbReference type="EMBL" id="JACBAF010002168">
    <property type="protein sequence ID" value="KAF7165427.1"/>
    <property type="molecule type" value="Genomic_DNA"/>
</dbReference>